<dbReference type="InterPro" id="IPR027417">
    <property type="entry name" value="P-loop_NTPase"/>
</dbReference>
<name>A0A6J7AWZ3_9ZZZZ</name>
<proteinExistence type="inferred from homology"/>
<dbReference type="EMBL" id="CAFBMA010000007">
    <property type="protein sequence ID" value="CAB4897520.1"/>
    <property type="molecule type" value="Genomic_DNA"/>
</dbReference>
<dbReference type="PIRSF" id="PIRSF039137">
    <property type="entry name" value="ABC_branched_ATPase"/>
    <property type="match status" value="1"/>
</dbReference>
<organism evidence="10">
    <name type="scientific">freshwater metagenome</name>
    <dbReference type="NCBI Taxonomy" id="449393"/>
    <lineage>
        <taxon>unclassified sequences</taxon>
        <taxon>metagenomes</taxon>
        <taxon>ecological metagenomes</taxon>
    </lineage>
</organism>
<dbReference type="InterPro" id="IPR030660">
    <property type="entry name" value="ABC_branched_ATPase_LivF/BraG"/>
</dbReference>
<dbReference type="PANTHER" id="PTHR43820:SF4">
    <property type="entry name" value="HIGH-AFFINITY BRANCHED-CHAIN AMINO ACID TRANSPORT ATP-BINDING PROTEIN LIVF"/>
    <property type="match status" value="1"/>
</dbReference>
<dbReference type="Pfam" id="PF00005">
    <property type="entry name" value="ABC_tran"/>
    <property type="match status" value="1"/>
</dbReference>
<dbReference type="SUPFAM" id="SSF52540">
    <property type="entry name" value="P-loop containing nucleoside triphosphate hydrolases"/>
    <property type="match status" value="1"/>
</dbReference>
<dbReference type="InterPro" id="IPR052156">
    <property type="entry name" value="BCAA_Transport_ATP-bd_LivF"/>
</dbReference>
<dbReference type="EMBL" id="CAFAAZ010000005">
    <property type="protein sequence ID" value="CAB4820822.1"/>
    <property type="molecule type" value="Genomic_DNA"/>
</dbReference>
<keyword evidence="3" id="KW-0547">Nucleotide-binding</keyword>
<evidence type="ECO:0000256" key="4">
    <source>
        <dbReference type="ARBA" id="ARBA00022840"/>
    </source>
</evidence>
<sequence>MRLEIKDLRVHYGKIEAIKGISVVVNQGEIVTLIGANGAGKTTTLKTISGLRKVSSGAILFDGQDISKVPAHERVDLGISQAPEGRGIFPGMTVLENLEMGKFNRKDRKSEMKEDLDRIYTLFPRLKERTAQAGGTLSGGEQQMLAIGRALMARPKVLLLDEPSMGLAPMMIANIFKIITTINTELGTTILLVEQNAQQALQRAHRAYVLETGKVVKEAKASDLLNDPDVRAAYLGTGAAAH</sequence>
<reference evidence="10" key="1">
    <citation type="submission" date="2020-05" db="EMBL/GenBank/DDBJ databases">
        <authorList>
            <person name="Chiriac C."/>
            <person name="Salcher M."/>
            <person name="Ghai R."/>
            <person name="Kavagutti S V."/>
        </authorList>
    </citation>
    <scope>NUCLEOTIDE SEQUENCE</scope>
</reference>
<dbReference type="AlphaFoldDB" id="A0A6J7AWZ3"/>
<gene>
    <name evidence="7" type="ORF">UFOPK2343_00797</name>
    <name evidence="8" type="ORF">UFOPK2652_00605</name>
    <name evidence="9" type="ORF">UFOPK3128_00777</name>
    <name evidence="10" type="ORF">UFOPK3227_00402</name>
    <name evidence="11" type="ORF">UFOPK3511_00838</name>
    <name evidence="12" type="ORF">UFOPK3880_00685</name>
    <name evidence="13" type="ORF">UFOPK4146_00613</name>
</gene>
<feature type="domain" description="ABC transporter" evidence="6">
    <location>
        <begin position="3"/>
        <end position="237"/>
    </location>
</feature>
<dbReference type="GO" id="GO:0015807">
    <property type="term" value="P:L-amino acid transport"/>
    <property type="evidence" value="ECO:0007669"/>
    <property type="project" value="TreeGrafter"/>
</dbReference>
<dbReference type="InterPro" id="IPR017871">
    <property type="entry name" value="ABC_transporter-like_CS"/>
</dbReference>
<evidence type="ECO:0000313" key="12">
    <source>
        <dbReference type="EMBL" id="CAB4964470.1"/>
    </source>
</evidence>
<dbReference type="PANTHER" id="PTHR43820">
    <property type="entry name" value="HIGH-AFFINITY BRANCHED-CHAIN AMINO ACID TRANSPORT ATP-BINDING PROTEIN LIVF"/>
    <property type="match status" value="1"/>
</dbReference>
<dbReference type="GO" id="GO:0005524">
    <property type="term" value="F:ATP binding"/>
    <property type="evidence" value="ECO:0007669"/>
    <property type="project" value="UniProtKB-KW"/>
</dbReference>
<dbReference type="EMBL" id="CAEZXD010000019">
    <property type="protein sequence ID" value="CAB4677021.1"/>
    <property type="molecule type" value="Genomic_DNA"/>
</dbReference>
<evidence type="ECO:0000256" key="5">
    <source>
        <dbReference type="ARBA" id="ARBA00022970"/>
    </source>
</evidence>
<protein>
    <submittedName>
        <fullName evidence="10">Unannotated protein</fullName>
    </submittedName>
</protein>
<comment type="similarity">
    <text evidence="1">Belongs to the ABC transporter superfamily.</text>
</comment>
<dbReference type="PROSITE" id="PS50893">
    <property type="entry name" value="ABC_TRANSPORTER_2"/>
    <property type="match status" value="1"/>
</dbReference>
<keyword evidence="5" id="KW-0029">Amino-acid transport</keyword>
<dbReference type="PROSITE" id="PS00211">
    <property type="entry name" value="ABC_TRANSPORTER_1"/>
    <property type="match status" value="1"/>
</dbReference>
<dbReference type="InterPro" id="IPR003439">
    <property type="entry name" value="ABC_transporter-like_ATP-bd"/>
</dbReference>
<dbReference type="GO" id="GO:0015658">
    <property type="term" value="F:branched-chain amino acid transmembrane transporter activity"/>
    <property type="evidence" value="ECO:0007669"/>
    <property type="project" value="InterPro"/>
</dbReference>
<evidence type="ECO:0000313" key="7">
    <source>
        <dbReference type="EMBL" id="CAB4677021.1"/>
    </source>
</evidence>
<dbReference type="EMBL" id="CAFBNU010000005">
    <property type="protein sequence ID" value="CAB4964470.1"/>
    <property type="molecule type" value="Genomic_DNA"/>
</dbReference>
<dbReference type="CDD" id="cd03224">
    <property type="entry name" value="ABC_TM1139_LivF_branched"/>
    <property type="match status" value="1"/>
</dbReference>
<evidence type="ECO:0000256" key="2">
    <source>
        <dbReference type="ARBA" id="ARBA00022448"/>
    </source>
</evidence>
<evidence type="ECO:0000256" key="3">
    <source>
        <dbReference type="ARBA" id="ARBA00022741"/>
    </source>
</evidence>
<evidence type="ECO:0000313" key="9">
    <source>
        <dbReference type="EMBL" id="CAB4820822.1"/>
    </source>
</evidence>
<keyword evidence="2" id="KW-0813">Transport</keyword>
<evidence type="ECO:0000313" key="13">
    <source>
        <dbReference type="EMBL" id="CAB5026797.1"/>
    </source>
</evidence>
<evidence type="ECO:0000313" key="11">
    <source>
        <dbReference type="EMBL" id="CAB4897520.1"/>
    </source>
</evidence>
<accession>A0A6J7AWZ3</accession>
<evidence type="ECO:0000259" key="6">
    <source>
        <dbReference type="PROSITE" id="PS50893"/>
    </source>
</evidence>
<dbReference type="EMBL" id="CAFBPT010000003">
    <property type="protein sequence ID" value="CAB5026797.1"/>
    <property type="molecule type" value="Genomic_DNA"/>
</dbReference>
<dbReference type="Gene3D" id="3.40.50.300">
    <property type="entry name" value="P-loop containing nucleotide triphosphate hydrolases"/>
    <property type="match status" value="1"/>
</dbReference>
<evidence type="ECO:0000313" key="10">
    <source>
        <dbReference type="EMBL" id="CAB4837385.1"/>
    </source>
</evidence>
<dbReference type="EMBL" id="CAFAHD010000029">
    <property type="protein sequence ID" value="CAB4837385.1"/>
    <property type="molecule type" value="Genomic_DNA"/>
</dbReference>
<dbReference type="SMART" id="SM00382">
    <property type="entry name" value="AAA"/>
    <property type="match status" value="1"/>
</dbReference>
<evidence type="ECO:0000256" key="1">
    <source>
        <dbReference type="ARBA" id="ARBA00005417"/>
    </source>
</evidence>
<dbReference type="InterPro" id="IPR003593">
    <property type="entry name" value="AAA+_ATPase"/>
</dbReference>
<keyword evidence="4" id="KW-0067">ATP-binding</keyword>
<dbReference type="GO" id="GO:0016887">
    <property type="term" value="F:ATP hydrolysis activity"/>
    <property type="evidence" value="ECO:0007669"/>
    <property type="project" value="InterPro"/>
</dbReference>
<evidence type="ECO:0000313" key="8">
    <source>
        <dbReference type="EMBL" id="CAB4707958.1"/>
    </source>
</evidence>
<dbReference type="EMBL" id="CAEZYD010000006">
    <property type="protein sequence ID" value="CAB4707958.1"/>
    <property type="molecule type" value="Genomic_DNA"/>
</dbReference>